<dbReference type="Proteomes" id="UP000663862">
    <property type="component" value="Unassembled WGS sequence"/>
</dbReference>
<organism evidence="2 4">
    <name type="scientific">Rotaria socialis</name>
    <dbReference type="NCBI Taxonomy" id="392032"/>
    <lineage>
        <taxon>Eukaryota</taxon>
        <taxon>Metazoa</taxon>
        <taxon>Spiralia</taxon>
        <taxon>Gnathifera</taxon>
        <taxon>Rotifera</taxon>
        <taxon>Eurotatoria</taxon>
        <taxon>Bdelloidea</taxon>
        <taxon>Philodinida</taxon>
        <taxon>Philodinidae</taxon>
        <taxon>Rotaria</taxon>
    </lineage>
</organism>
<dbReference type="PROSITE" id="PS50181">
    <property type="entry name" value="FBOX"/>
    <property type="match status" value="1"/>
</dbReference>
<name>A0A818Q178_9BILA</name>
<dbReference type="SUPFAM" id="SSF81383">
    <property type="entry name" value="F-box domain"/>
    <property type="match status" value="1"/>
</dbReference>
<evidence type="ECO:0000313" key="4">
    <source>
        <dbReference type="Proteomes" id="UP000663869"/>
    </source>
</evidence>
<evidence type="ECO:0000259" key="1">
    <source>
        <dbReference type="PROSITE" id="PS50181"/>
    </source>
</evidence>
<sequence>MPKQPKSIIRRSSLEVLPVEILNRICNDVDVYSLLCSLRNTCRRLRTVIKQYEYINLDCRSFSKRHFQHICHVIDPKNVRSLSLSGDWENGRIVNLFVTSFKKKVFTRIRHVTLIEIHENNLRNILKLLNFLSLVSFSLKFSQSDRYSNNASATLLSSMLTRSHLRRLDLDLHPGRIEEIVWYVKSPIEYLSIGPLMNINVICDILQHCSRLRTLICNCGTSNDSKFSLDRMIPTSKFTQLTLLTLNRLESDIKDLELLLALVPSVTYLKLTGTGNYLNGNRWKNFLETNLPLLTQFEFFFNEILHPSQVIPDINLIISSFSTNFWLKTKEWFVTCEYNVENPKKIFLYSLPICVLDQTYDCESVNISLSTKIEIDANIIL</sequence>
<dbReference type="SMART" id="SM00256">
    <property type="entry name" value="FBOX"/>
    <property type="match status" value="1"/>
</dbReference>
<dbReference type="InterPro" id="IPR001810">
    <property type="entry name" value="F-box_dom"/>
</dbReference>
<dbReference type="AlphaFoldDB" id="A0A818Q178"/>
<gene>
    <name evidence="2" type="ORF">FME351_LOCUS23547</name>
    <name evidence="3" type="ORF">TSG867_LOCUS12761</name>
</gene>
<proteinExistence type="predicted"/>
<dbReference type="EMBL" id="CAJOBQ010000659">
    <property type="protein sequence ID" value="CAF4397901.1"/>
    <property type="molecule type" value="Genomic_DNA"/>
</dbReference>
<evidence type="ECO:0000313" key="3">
    <source>
        <dbReference type="EMBL" id="CAF4397901.1"/>
    </source>
</evidence>
<dbReference type="EMBL" id="CAJNYU010003070">
    <property type="protein sequence ID" value="CAF3633083.1"/>
    <property type="molecule type" value="Genomic_DNA"/>
</dbReference>
<protein>
    <recommendedName>
        <fullName evidence="1">F-box domain-containing protein</fullName>
    </recommendedName>
</protein>
<dbReference type="Pfam" id="PF00646">
    <property type="entry name" value="F-box"/>
    <property type="match status" value="1"/>
</dbReference>
<reference evidence="2" key="1">
    <citation type="submission" date="2021-02" db="EMBL/GenBank/DDBJ databases">
        <authorList>
            <person name="Nowell W R."/>
        </authorList>
    </citation>
    <scope>NUCLEOTIDE SEQUENCE</scope>
</reference>
<comment type="caution">
    <text evidence="2">The sequence shown here is derived from an EMBL/GenBank/DDBJ whole genome shotgun (WGS) entry which is preliminary data.</text>
</comment>
<dbReference type="Proteomes" id="UP000663869">
    <property type="component" value="Unassembled WGS sequence"/>
</dbReference>
<feature type="domain" description="F-box" evidence="1">
    <location>
        <begin position="11"/>
        <end position="57"/>
    </location>
</feature>
<dbReference type="InterPro" id="IPR036047">
    <property type="entry name" value="F-box-like_dom_sf"/>
</dbReference>
<accession>A0A818Q178</accession>
<evidence type="ECO:0000313" key="2">
    <source>
        <dbReference type="EMBL" id="CAF3633083.1"/>
    </source>
</evidence>